<dbReference type="EMBL" id="JBHMBL010000001">
    <property type="protein sequence ID" value="MFB9641974.1"/>
    <property type="molecule type" value="Genomic_DNA"/>
</dbReference>
<dbReference type="Gene3D" id="3.40.190.90">
    <property type="match status" value="1"/>
</dbReference>
<evidence type="ECO:0000313" key="12">
    <source>
        <dbReference type="Proteomes" id="UP001589667"/>
    </source>
</evidence>
<comment type="pathway">
    <text evidence="2">Carbohydrate biosynthesis; gluconeogenesis.</text>
</comment>
<reference evidence="11 12" key="1">
    <citation type="submission" date="2024-09" db="EMBL/GenBank/DDBJ databases">
        <authorList>
            <person name="Sun Q."/>
            <person name="Mori K."/>
        </authorList>
    </citation>
    <scope>NUCLEOTIDE SEQUENCE [LARGE SCALE GENOMIC DNA]</scope>
    <source>
        <strain evidence="11 12">JCM 14321</strain>
    </source>
</reference>
<sequence>MSDPIELAEGARDRDRDRARADVADAAALAEQLRPAVIAAATACLPLVGRGDGDALDGAAVAAMRAALAELPVDGRVVVGEGEKDEAPMLHLGERFGRAGAGDPSIDIAVDPVDGTRLGAAGRPGAMAVIAAAPRGALFDLGPAHYLEKFVTWLPGLTVARAAGRSLPELVAELVEEAARARGVEPRDIRIAVQDRPRNLPYLDAVRAAGATVERFEHGDIERSLAALPGAAGDAGLDPRPWLPRLDAVIGVGGAPEGVIVAAAVRALGGSMLARFAPQSDGERERLLGHLAGARAIDALVELDELCAGPAAVALAAVTDCEIGLALPGVQQMPRGVRAHWWSAPGGGYGWADALDVDAGAPVPARPEAAGP</sequence>
<dbReference type="GO" id="GO:0042132">
    <property type="term" value="F:fructose 1,6-bisphosphate 1-phosphatase activity"/>
    <property type="evidence" value="ECO:0007669"/>
    <property type="project" value="UniProtKB-EC"/>
</dbReference>
<keyword evidence="8" id="KW-0464">Manganese</keyword>
<comment type="catalytic activity">
    <reaction evidence="1">
        <text>beta-D-fructose 1,6-bisphosphate + H2O = beta-D-fructose 6-phosphate + phosphate</text>
        <dbReference type="Rhea" id="RHEA:11064"/>
        <dbReference type="ChEBI" id="CHEBI:15377"/>
        <dbReference type="ChEBI" id="CHEBI:32966"/>
        <dbReference type="ChEBI" id="CHEBI:43474"/>
        <dbReference type="ChEBI" id="CHEBI:57634"/>
        <dbReference type="EC" id="3.1.3.11"/>
    </reaction>
</comment>
<accession>A0ABV5SNR7</accession>
<evidence type="ECO:0000256" key="5">
    <source>
        <dbReference type="ARBA" id="ARBA00014392"/>
    </source>
</evidence>
<dbReference type="RefSeq" id="WP_170296201.1">
    <property type="nucleotide sequence ID" value="NZ_BAAANI010000007.1"/>
</dbReference>
<evidence type="ECO:0000256" key="3">
    <source>
        <dbReference type="ARBA" id="ARBA00008989"/>
    </source>
</evidence>
<gene>
    <name evidence="11" type="ORF">ACFFQV_06685</name>
</gene>
<dbReference type="SUPFAM" id="SSF56655">
    <property type="entry name" value="Carbohydrate phosphatase"/>
    <property type="match status" value="1"/>
</dbReference>
<dbReference type="Gene3D" id="3.30.540.10">
    <property type="entry name" value="Fructose-1,6-Bisphosphatase, subunit A, domain 1"/>
    <property type="match status" value="1"/>
</dbReference>
<organism evidence="11 12">
    <name type="scientific">Agromyces lapidis</name>
    <dbReference type="NCBI Taxonomy" id="279574"/>
    <lineage>
        <taxon>Bacteria</taxon>
        <taxon>Bacillati</taxon>
        <taxon>Actinomycetota</taxon>
        <taxon>Actinomycetes</taxon>
        <taxon>Micrococcales</taxon>
        <taxon>Microbacteriaceae</taxon>
        <taxon>Agromyces</taxon>
    </lineage>
</organism>
<comment type="similarity">
    <text evidence="3">Belongs to the FBPase class 2 family.</text>
</comment>
<evidence type="ECO:0000313" key="11">
    <source>
        <dbReference type="EMBL" id="MFB9641974.1"/>
    </source>
</evidence>
<keyword evidence="9" id="KW-0119">Carbohydrate metabolism</keyword>
<evidence type="ECO:0000256" key="1">
    <source>
        <dbReference type="ARBA" id="ARBA00001273"/>
    </source>
</evidence>
<name>A0ABV5SNR7_9MICO</name>
<dbReference type="PANTHER" id="PTHR30447:SF0">
    <property type="entry name" value="FRUCTOSE-1,6-BISPHOSPHATASE 1 CLASS 2-RELATED"/>
    <property type="match status" value="1"/>
</dbReference>
<evidence type="ECO:0000256" key="6">
    <source>
        <dbReference type="ARBA" id="ARBA00022723"/>
    </source>
</evidence>
<dbReference type="Pfam" id="PF03320">
    <property type="entry name" value="FBPase_glpX"/>
    <property type="match status" value="1"/>
</dbReference>
<evidence type="ECO:0000256" key="10">
    <source>
        <dbReference type="ARBA" id="ARBA00032412"/>
    </source>
</evidence>
<keyword evidence="6" id="KW-0479">Metal-binding</keyword>
<evidence type="ECO:0000256" key="7">
    <source>
        <dbReference type="ARBA" id="ARBA00022801"/>
    </source>
</evidence>
<evidence type="ECO:0000256" key="2">
    <source>
        <dbReference type="ARBA" id="ARBA00004742"/>
    </source>
</evidence>
<evidence type="ECO:0000256" key="4">
    <source>
        <dbReference type="ARBA" id="ARBA00013093"/>
    </source>
</evidence>
<evidence type="ECO:0000256" key="8">
    <source>
        <dbReference type="ARBA" id="ARBA00023211"/>
    </source>
</evidence>
<proteinExistence type="inferred from homology"/>
<evidence type="ECO:0000256" key="9">
    <source>
        <dbReference type="ARBA" id="ARBA00023277"/>
    </source>
</evidence>
<comment type="caution">
    <text evidence="11">The sequence shown here is derived from an EMBL/GenBank/DDBJ whole genome shotgun (WGS) entry which is preliminary data.</text>
</comment>
<keyword evidence="12" id="KW-1185">Reference proteome</keyword>
<dbReference type="Proteomes" id="UP001589667">
    <property type="component" value="Unassembled WGS sequence"/>
</dbReference>
<dbReference type="InterPro" id="IPR004464">
    <property type="entry name" value="FBPase_class-2/SBPase"/>
</dbReference>
<dbReference type="PANTHER" id="PTHR30447">
    <property type="entry name" value="FRUCTOSE-1,6-BISPHOSPHATASE CLASS 2"/>
    <property type="match status" value="1"/>
</dbReference>
<protein>
    <recommendedName>
        <fullName evidence="5">Fructose-1,6-bisphosphatase class 2</fullName>
        <ecNumber evidence="4">3.1.3.11</ecNumber>
    </recommendedName>
    <alternativeName>
        <fullName evidence="10">D-fructose-1,6-bisphosphate 1-phosphohydrolase class 2</fullName>
    </alternativeName>
</protein>
<keyword evidence="7 11" id="KW-0378">Hydrolase</keyword>
<dbReference type="EC" id="3.1.3.11" evidence="4"/>